<evidence type="ECO:0000256" key="23">
    <source>
        <dbReference type="ARBA" id="ARBA00023134"/>
    </source>
</evidence>
<dbReference type="SMART" id="SM00177">
    <property type="entry name" value="ARF"/>
    <property type="match status" value="1"/>
</dbReference>
<dbReference type="GO" id="GO:1990529">
    <property type="term" value="C:glycosylphosphatidylinositol-mannosyltransferase I complex"/>
    <property type="evidence" value="ECO:0007669"/>
    <property type="project" value="TreeGrafter"/>
</dbReference>
<evidence type="ECO:0000256" key="15">
    <source>
        <dbReference type="ARBA" id="ARBA00022692"/>
    </source>
</evidence>
<dbReference type="GO" id="GO:0005789">
    <property type="term" value="C:endoplasmic reticulum membrane"/>
    <property type="evidence" value="ECO:0007669"/>
    <property type="project" value="UniProtKB-SubCell"/>
</dbReference>
<keyword evidence="11" id="KW-0813">Transport</keyword>
<keyword evidence="14" id="KW-0808">Transferase</keyword>
<keyword evidence="30" id="KW-0479">Metal-binding</keyword>
<keyword evidence="17" id="KW-0378">Hydrolase</keyword>
<comment type="pathway">
    <text evidence="5">Glycolipid biosynthesis; glycosylphosphatidylinositol-anchor biosynthesis.</text>
</comment>
<evidence type="ECO:0000256" key="5">
    <source>
        <dbReference type="ARBA" id="ARBA00004687"/>
    </source>
</evidence>
<dbReference type="GO" id="GO:0003924">
    <property type="term" value="F:GTPase activity"/>
    <property type="evidence" value="ECO:0007669"/>
    <property type="project" value="InterPro"/>
</dbReference>
<protein>
    <recommendedName>
        <fullName evidence="8">GPI mannosyltransferase 1</fullName>
    </recommendedName>
    <alternativeName>
        <fullName evidence="28">GPI mannosyltransferase I</fullName>
    </alternativeName>
    <alternativeName>
        <fullName evidence="27">Glycosylphosphatidylinositol-anchor biosynthesis protein 14</fullName>
    </alternativeName>
    <alternativeName>
        <fullName evidence="9 10">Small COPII Coat GTPase SAR1</fullName>
    </alternativeName>
</protein>
<comment type="subcellular location">
    <subcellularLocation>
        <location evidence="2">Cytoplasmic vesicle</location>
        <location evidence="2">COPII-coated vesicle membrane</location>
        <topology evidence="2">Peripheral membrane protein</topology>
        <orientation evidence="2">Cytoplasmic side</orientation>
    </subcellularLocation>
    <subcellularLocation>
        <location evidence="4">Endoplasmic reticulum membrane</location>
        <topology evidence="4">Multi-pass membrane protein</topology>
    </subcellularLocation>
    <subcellularLocation>
        <location evidence="3">Endoplasmic reticulum membrane</location>
        <topology evidence="3">Peripheral membrane protein</topology>
        <orientation evidence="3">Cytoplasmic side</orientation>
    </subcellularLocation>
    <subcellularLocation>
        <location evidence="1">Golgi apparatus membrane</location>
        <topology evidence="1">Peripheral membrane protein</topology>
        <orientation evidence="1">Cytoplasmic side</orientation>
    </subcellularLocation>
</comment>
<evidence type="ECO:0000256" key="31">
    <source>
        <dbReference type="SAM" id="Phobius"/>
    </source>
</evidence>
<dbReference type="GO" id="GO:0005525">
    <property type="term" value="F:GTP binding"/>
    <property type="evidence" value="ECO:0007669"/>
    <property type="project" value="UniProtKB-KW"/>
</dbReference>
<dbReference type="GO" id="GO:0016192">
    <property type="term" value="P:vesicle-mediated transport"/>
    <property type="evidence" value="ECO:0007669"/>
    <property type="project" value="UniProtKB-KW"/>
</dbReference>
<dbReference type="Pfam" id="PF05007">
    <property type="entry name" value="Mannosyl_trans"/>
    <property type="match status" value="1"/>
</dbReference>
<accession>A0A9W8M910</accession>
<evidence type="ECO:0000256" key="25">
    <source>
        <dbReference type="ARBA" id="ARBA00023329"/>
    </source>
</evidence>
<dbReference type="CDD" id="cd00879">
    <property type="entry name" value="Sar1"/>
    <property type="match status" value="1"/>
</dbReference>
<keyword evidence="16 29" id="KW-0547">Nucleotide-binding</keyword>
<dbReference type="AlphaFoldDB" id="A0A9W8M910"/>
<feature type="transmembrane region" description="Helical" evidence="31">
    <location>
        <begin position="496"/>
        <end position="513"/>
    </location>
</feature>
<evidence type="ECO:0000256" key="18">
    <source>
        <dbReference type="ARBA" id="ARBA00022824"/>
    </source>
</evidence>
<keyword evidence="21 31" id="KW-1133">Transmembrane helix</keyword>
<evidence type="ECO:0000256" key="17">
    <source>
        <dbReference type="ARBA" id="ARBA00022801"/>
    </source>
</evidence>
<name>A0A9W8M910_9AGAR</name>
<dbReference type="InterPro" id="IPR027417">
    <property type="entry name" value="P-loop_NTPase"/>
</dbReference>
<comment type="caution">
    <text evidence="32">The sequence shown here is derived from an EMBL/GenBank/DDBJ whole genome shotgun (WGS) entry which is preliminary data.</text>
</comment>
<keyword evidence="25" id="KW-0968">Cytoplasmic vesicle</keyword>
<evidence type="ECO:0000256" key="24">
    <source>
        <dbReference type="ARBA" id="ARBA00023136"/>
    </source>
</evidence>
<dbReference type="EMBL" id="JANBPK010001370">
    <property type="protein sequence ID" value="KAJ2923285.1"/>
    <property type="molecule type" value="Genomic_DNA"/>
</dbReference>
<comment type="similarity">
    <text evidence="7">Belongs to the PIGM family.</text>
</comment>
<feature type="non-terminal residue" evidence="32">
    <location>
        <position position="1"/>
    </location>
</feature>
<evidence type="ECO:0000256" key="30">
    <source>
        <dbReference type="PIRSR" id="PIRSR606689-2"/>
    </source>
</evidence>
<evidence type="ECO:0000256" key="19">
    <source>
        <dbReference type="ARBA" id="ARBA00022892"/>
    </source>
</evidence>
<evidence type="ECO:0000256" key="22">
    <source>
        <dbReference type="ARBA" id="ARBA00023034"/>
    </source>
</evidence>
<evidence type="ECO:0000256" key="11">
    <source>
        <dbReference type="ARBA" id="ARBA00022448"/>
    </source>
</evidence>
<keyword evidence="12" id="KW-0337">GPI-anchor biosynthesis</keyword>
<proteinExistence type="inferred from homology"/>
<dbReference type="GO" id="GO:0006506">
    <property type="term" value="P:GPI anchor biosynthetic process"/>
    <property type="evidence" value="ECO:0007669"/>
    <property type="project" value="UniProtKB-KW"/>
</dbReference>
<evidence type="ECO:0000256" key="20">
    <source>
        <dbReference type="ARBA" id="ARBA00022927"/>
    </source>
</evidence>
<dbReference type="GO" id="GO:0000139">
    <property type="term" value="C:Golgi membrane"/>
    <property type="evidence" value="ECO:0007669"/>
    <property type="project" value="UniProtKB-SubCell"/>
</dbReference>
<evidence type="ECO:0000256" key="21">
    <source>
        <dbReference type="ARBA" id="ARBA00022989"/>
    </source>
</evidence>
<dbReference type="PROSITE" id="PS51417">
    <property type="entry name" value="ARF"/>
    <property type="match status" value="1"/>
</dbReference>
<dbReference type="InterPro" id="IPR006689">
    <property type="entry name" value="Small_GTPase_ARF/SAR"/>
</dbReference>
<evidence type="ECO:0000313" key="33">
    <source>
        <dbReference type="Proteomes" id="UP001140091"/>
    </source>
</evidence>
<evidence type="ECO:0000256" key="14">
    <source>
        <dbReference type="ARBA" id="ARBA00022679"/>
    </source>
</evidence>
<dbReference type="GO" id="GO:0004376">
    <property type="term" value="F:GPI mannosyltransferase activity"/>
    <property type="evidence" value="ECO:0007669"/>
    <property type="project" value="InterPro"/>
</dbReference>
<evidence type="ECO:0000256" key="3">
    <source>
        <dbReference type="ARBA" id="ARBA00004397"/>
    </source>
</evidence>
<keyword evidence="24 31" id="KW-0472">Membrane</keyword>
<organism evidence="32 33">
    <name type="scientific">Candolleomyces eurysporus</name>
    <dbReference type="NCBI Taxonomy" id="2828524"/>
    <lineage>
        <taxon>Eukaryota</taxon>
        <taxon>Fungi</taxon>
        <taxon>Dikarya</taxon>
        <taxon>Basidiomycota</taxon>
        <taxon>Agaricomycotina</taxon>
        <taxon>Agaricomycetes</taxon>
        <taxon>Agaricomycetidae</taxon>
        <taxon>Agaricales</taxon>
        <taxon>Agaricineae</taxon>
        <taxon>Psathyrellaceae</taxon>
        <taxon>Candolleomyces</taxon>
    </lineage>
</organism>
<keyword evidence="30" id="KW-0460">Magnesium</keyword>
<dbReference type="FunFam" id="3.40.50.300:FF:000161">
    <property type="entry name" value="Small COPII coat GTPase"/>
    <property type="match status" value="1"/>
</dbReference>
<comment type="similarity">
    <text evidence="6">Belongs to the small GTPase superfamily. SAR1 family.</text>
</comment>
<evidence type="ECO:0000256" key="26">
    <source>
        <dbReference type="ARBA" id="ARBA00025399"/>
    </source>
</evidence>
<dbReference type="PANTHER" id="PTHR12886:SF0">
    <property type="entry name" value="GPI MANNOSYLTRANSFERASE 1"/>
    <property type="match status" value="1"/>
</dbReference>
<evidence type="ECO:0000256" key="1">
    <source>
        <dbReference type="ARBA" id="ARBA00004255"/>
    </source>
</evidence>
<sequence length="597" mass="67726">MGVGDWFNWFWDVLASLGNSNTFLQTLLHMLKNDRLATLQPTLHPTSEELAMGKIKFTTFDLGGHQQARRLWRDYFPEVDGIVFLVDSADFERFPEAKAELDALLSIEDLSKVPFLVFGNKIDAPGAVSEDELRHHLGLYQTTGKGTNPLNDIRPIEIFMCSVVQRQGYAEALLRIGLILYSEWHDAHSLRSFWTQARVVLKDLYKPFWDSVYQLEGIPYTRDTYRYTPLLALLLTPNGWLHPSFGKYVFAACDLLNGWLIYRMLLTQVLPFTDQSPGAAHTSKKVNPYVEDRRERLATIYSAVHLLNPLVFSISTRGSSESVLSSFVLATLDAALRAQWDWAAVLLGLSTHWKIYPVVYGVSALGAISASSPNQARRANGLEGFISTLVNGRTIRFGVISAATFFFLGALCYAVWGYPFLYESYLYHVHRLDHRHNFSPYFYLTYLTYPSAFPSDPITPLTWSSKLLRSPLTSFVPQMGLAIGLGLLFGQEKRHLVFAWFVQTVAFVVFNKVCTSQYFLWYLLLLPLLLPQLSMSWRRGIACIVVWAAAQALWLGGAYKLEFLGENVYFGLWLRGLVYTIGNCWVLVQIMKAYASG</sequence>
<dbReference type="GO" id="GO:0051751">
    <property type="term" value="F:alpha-1,4-mannosyltransferase activity"/>
    <property type="evidence" value="ECO:0007669"/>
    <property type="project" value="InterPro"/>
</dbReference>
<feature type="binding site" evidence="29">
    <location>
        <begin position="120"/>
        <end position="123"/>
    </location>
    <ligand>
        <name>GTP</name>
        <dbReference type="ChEBI" id="CHEBI:37565"/>
    </ligand>
</feature>
<feature type="binding site" evidence="30">
    <location>
        <position position="42"/>
    </location>
    <ligand>
        <name>Mg(2+)</name>
        <dbReference type="ChEBI" id="CHEBI:18420"/>
    </ligand>
</feature>
<comment type="function">
    <text evidence="26">Mannosyltransferase involved in glycosylphosphatidylinositol-anchor biosynthesis. Transfers the first alpha-1,4-mannose to GlcN-acyl-PI during GPI precursor assembly. Required for cell wall integrity.</text>
</comment>
<dbReference type="PROSITE" id="PS51422">
    <property type="entry name" value="SAR1"/>
    <property type="match status" value="1"/>
</dbReference>
<evidence type="ECO:0000256" key="13">
    <source>
        <dbReference type="ARBA" id="ARBA00022676"/>
    </source>
</evidence>
<evidence type="ECO:0000256" key="29">
    <source>
        <dbReference type="PIRSR" id="PIRSR606689-1"/>
    </source>
</evidence>
<feature type="binding site" evidence="29">
    <location>
        <position position="64"/>
    </location>
    <ligand>
        <name>GTP</name>
        <dbReference type="ChEBI" id="CHEBI:37565"/>
    </ligand>
</feature>
<dbReference type="GO" id="GO:0046872">
    <property type="term" value="F:metal ion binding"/>
    <property type="evidence" value="ECO:0007669"/>
    <property type="project" value="UniProtKB-KW"/>
</dbReference>
<evidence type="ECO:0000256" key="4">
    <source>
        <dbReference type="ARBA" id="ARBA00004477"/>
    </source>
</evidence>
<evidence type="ECO:0000313" key="32">
    <source>
        <dbReference type="EMBL" id="KAJ2923285.1"/>
    </source>
</evidence>
<feature type="transmembrane region" description="Helical" evidence="31">
    <location>
        <begin position="544"/>
        <end position="561"/>
    </location>
</feature>
<evidence type="ECO:0000256" key="7">
    <source>
        <dbReference type="ARBA" id="ARBA00011071"/>
    </source>
</evidence>
<keyword evidence="13" id="KW-0328">Glycosyltransferase</keyword>
<dbReference type="PRINTS" id="PR00328">
    <property type="entry name" value="SAR1GTPBP"/>
</dbReference>
<keyword evidence="15 31" id="KW-0812">Transmembrane</keyword>
<evidence type="ECO:0000256" key="9">
    <source>
        <dbReference type="ARBA" id="ARBA00019961"/>
    </source>
</evidence>
<evidence type="ECO:0000256" key="12">
    <source>
        <dbReference type="ARBA" id="ARBA00022502"/>
    </source>
</evidence>
<keyword evidence="20" id="KW-0653">Protein transport</keyword>
<evidence type="ECO:0000256" key="28">
    <source>
        <dbReference type="ARBA" id="ARBA00032997"/>
    </source>
</evidence>
<evidence type="ECO:0000256" key="16">
    <source>
        <dbReference type="ARBA" id="ARBA00022741"/>
    </source>
</evidence>
<evidence type="ECO:0000256" key="8">
    <source>
        <dbReference type="ARBA" id="ARBA00013797"/>
    </source>
</evidence>
<dbReference type="SMART" id="SM00178">
    <property type="entry name" value="SAR"/>
    <property type="match status" value="1"/>
</dbReference>
<evidence type="ECO:0000256" key="27">
    <source>
        <dbReference type="ARBA" id="ARBA00030167"/>
    </source>
</evidence>
<reference evidence="32" key="1">
    <citation type="submission" date="2022-06" db="EMBL/GenBank/DDBJ databases">
        <title>Genome Sequence of Candolleomyces eurysporus.</title>
        <authorList>
            <person name="Buettner E."/>
        </authorList>
    </citation>
    <scope>NUCLEOTIDE SEQUENCE</scope>
    <source>
        <strain evidence="32">VTCC 930004</strain>
    </source>
</reference>
<keyword evidence="18" id="KW-0256">Endoplasmic reticulum</keyword>
<dbReference type="GO" id="GO:0015031">
    <property type="term" value="P:protein transport"/>
    <property type="evidence" value="ECO:0007669"/>
    <property type="project" value="UniProtKB-KW"/>
</dbReference>
<dbReference type="Pfam" id="PF00025">
    <property type="entry name" value="Arf"/>
    <property type="match status" value="1"/>
</dbReference>
<keyword evidence="22" id="KW-0333">Golgi apparatus</keyword>
<dbReference type="InterPro" id="IPR007704">
    <property type="entry name" value="PIG-M"/>
</dbReference>
<dbReference type="Proteomes" id="UP001140091">
    <property type="component" value="Unassembled WGS sequence"/>
</dbReference>
<evidence type="ECO:0000256" key="2">
    <source>
        <dbReference type="ARBA" id="ARBA00004299"/>
    </source>
</evidence>
<feature type="transmembrane region" description="Helical" evidence="31">
    <location>
        <begin position="567"/>
        <end position="588"/>
    </location>
</feature>
<dbReference type="OrthoDB" id="2011769at2759"/>
<dbReference type="SUPFAM" id="SSF52540">
    <property type="entry name" value="P-loop containing nucleoside triphosphate hydrolases"/>
    <property type="match status" value="1"/>
</dbReference>
<keyword evidence="33" id="KW-1185">Reference proteome</keyword>
<gene>
    <name evidence="32" type="ORF">H1R20_g13808</name>
</gene>
<feature type="transmembrane region" description="Helical" evidence="31">
    <location>
        <begin position="397"/>
        <end position="416"/>
    </location>
</feature>
<keyword evidence="23 29" id="KW-0342">GTP-binding</keyword>
<evidence type="ECO:0000256" key="10">
    <source>
        <dbReference type="ARBA" id="ARBA00021124"/>
    </source>
</evidence>
<dbReference type="PANTHER" id="PTHR12886">
    <property type="entry name" value="PIG-M MANNOSYLTRANSFERASE"/>
    <property type="match status" value="1"/>
</dbReference>
<evidence type="ECO:0000256" key="6">
    <source>
        <dbReference type="ARBA" id="ARBA00007507"/>
    </source>
</evidence>
<dbReference type="Gene3D" id="3.40.50.300">
    <property type="entry name" value="P-loop containing nucleotide triphosphate hydrolases"/>
    <property type="match status" value="1"/>
</dbReference>
<dbReference type="GO" id="GO:0012507">
    <property type="term" value="C:ER to Golgi transport vesicle membrane"/>
    <property type="evidence" value="ECO:0007669"/>
    <property type="project" value="UniProtKB-SubCell"/>
</dbReference>
<keyword evidence="19" id="KW-0931">ER-Golgi transport</keyword>